<dbReference type="RefSeq" id="WP_067301342.1">
    <property type="nucleotide sequence ID" value="NZ_LRMV01000004.1"/>
</dbReference>
<dbReference type="InterPro" id="IPR001932">
    <property type="entry name" value="PPM-type_phosphatase-like_dom"/>
</dbReference>
<dbReference type="SUPFAM" id="SSF81606">
    <property type="entry name" value="PP2C-like"/>
    <property type="match status" value="1"/>
</dbReference>
<dbReference type="EMBL" id="LT607752">
    <property type="protein sequence ID" value="SCG78647.1"/>
    <property type="molecule type" value="Genomic_DNA"/>
</dbReference>
<organism evidence="1 2">
    <name type="scientific">Micromonospora rifamycinica</name>
    <dbReference type="NCBI Taxonomy" id="291594"/>
    <lineage>
        <taxon>Bacteria</taxon>
        <taxon>Bacillati</taxon>
        <taxon>Actinomycetota</taxon>
        <taxon>Actinomycetes</taxon>
        <taxon>Micromonosporales</taxon>
        <taxon>Micromonosporaceae</taxon>
        <taxon>Micromonospora</taxon>
    </lineage>
</organism>
<dbReference type="Proteomes" id="UP000198226">
    <property type="component" value="Chromosome I"/>
</dbReference>
<dbReference type="InterPro" id="IPR036457">
    <property type="entry name" value="PPM-type-like_dom_sf"/>
</dbReference>
<name>A0A109IPK6_9ACTN</name>
<dbReference type="Pfam" id="PF13672">
    <property type="entry name" value="PP2C_2"/>
    <property type="match status" value="1"/>
</dbReference>
<accession>A0A109IPK6</accession>
<keyword evidence="2" id="KW-1185">Reference proteome</keyword>
<evidence type="ECO:0000313" key="1">
    <source>
        <dbReference type="EMBL" id="SCG78647.1"/>
    </source>
</evidence>
<dbReference type="PROSITE" id="PS51746">
    <property type="entry name" value="PPM_2"/>
    <property type="match status" value="1"/>
</dbReference>
<dbReference type="OrthoDB" id="3190646at2"/>
<proteinExistence type="predicted"/>
<sequence length="286" mass="31534">MSATNPRPEVVTAERPGRNRPTEDRIFTTSNAVIVLDGASQPQASTRDGGWLAEQVGRHLQQLLTEHPDADLADALAETIQHVRDLHGLRPYASPSTTVSIVRWCGNDIDVLVLGDSPVVLLTRTGEIHQVRDERLAQVALDQHMDLHRAIRQRGGFGFHHAAEWAALVDAQRRARNSAGGYWIVEAEPEAARHAVRATWPASDFAVVLTMTDGVSDGIDKYRTPATWRAAIALANQHPARLVETVHEAEEDDMDGRRWPRNKLHDDKAVALLRLTTAAHIAALTT</sequence>
<protein>
    <submittedName>
        <fullName evidence="1">Protein phosphatase 2C</fullName>
    </submittedName>
</protein>
<dbReference type="Gene3D" id="3.60.40.10">
    <property type="entry name" value="PPM-type phosphatase domain"/>
    <property type="match status" value="1"/>
</dbReference>
<evidence type="ECO:0000313" key="2">
    <source>
        <dbReference type="Proteomes" id="UP000198226"/>
    </source>
</evidence>
<gene>
    <name evidence="1" type="ORF">GA0070623_4446</name>
</gene>
<reference evidence="2" key="1">
    <citation type="submission" date="2016-06" db="EMBL/GenBank/DDBJ databases">
        <authorList>
            <person name="Varghese N."/>
            <person name="Submissions Spin"/>
        </authorList>
    </citation>
    <scope>NUCLEOTIDE SEQUENCE [LARGE SCALE GENOMIC DNA]</scope>
    <source>
        <strain evidence="2">DSM 44983</strain>
    </source>
</reference>
<dbReference type="AlphaFoldDB" id="A0A109IPK6"/>